<dbReference type="RefSeq" id="WP_100679724.1">
    <property type="nucleotide sequence ID" value="NZ_CP024969.1"/>
</dbReference>
<evidence type="ECO:0000256" key="1">
    <source>
        <dbReference type="SAM" id="Phobius"/>
    </source>
</evidence>
<evidence type="ECO:0000259" key="2">
    <source>
        <dbReference type="PROSITE" id="PS51677"/>
    </source>
</evidence>
<evidence type="ECO:0000313" key="3">
    <source>
        <dbReference type="EMBL" id="ATZ21802.1"/>
    </source>
</evidence>
<dbReference type="InterPro" id="IPR050248">
    <property type="entry name" value="Polysacc_deacetylase_ArnD"/>
</dbReference>
<dbReference type="EMBL" id="CP024969">
    <property type="protein sequence ID" value="ATZ21802.1"/>
    <property type="molecule type" value="Genomic_DNA"/>
</dbReference>
<dbReference type="OrthoDB" id="9812065at2"/>
<dbReference type="CDD" id="cd10917">
    <property type="entry name" value="CE4_NodB_like_6s_7s"/>
    <property type="match status" value="1"/>
</dbReference>
<keyword evidence="1" id="KW-1133">Transmembrane helix</keyword>
<dbReference type="Gene3D" id="3.20.20.370">
    <property type="entry name" value="Glycoside hydrolase/deacetylase"/>
    <property type="match status" value="1"/>
</dbReference>
<reference evidence="3 4" key="1">
    <citation type="submission" date="2017-11" db="EMBL/GenBank/DDBJ databases">
        <title>Genome sequence of Mesoplasma tabanidae BARC 857 (ATCC 49584).</title>
        <authorList>
            <person name="Lo W.-S."/>
            <person name="Kuo C.-H."/>
        </authorList>
    </citation>
    <scope>NUCLEOTIDE SEQUENCE [LARGE SCALE GENOMIC DNA]</scope>
    <source>
        <strain evidence="3 4">BARC 857</strain>
    </source>
</reference>
<dbReference type="GO" id="GO:0016810">
    <property type="term" value="F:hydrolase activity, acting on carbon-nitrogen (but not peptide) bonds"/>
    <property type="evidence" value="ECO:0007669"/>
    <property type="project" value="InterPro"/>
</dbReference>
<protein>
    <submittedName>
        <fullName evidence="3">Peptidoglycan-N-acetylglucosamine deacetylase</fullName>
    </submittedName>
</protein>
<feature type="transmembrane region" description="Helical" evidence="1">
    <location>
        <begin position="7"/>
        <end position="24"/>
    </location>
</feature>
<keyword evidence="4" id="KW-1185">Reference proteome</keyword>
<dbReference type="Proteomes" id="UP000232223">
    <property type="component" value="Chromosome"/>
</dbReference>
<dbReference type="InterPro" id="IPR002509">
    <property type="entry name" value="NODB_dom"/>
</dbReference>
<dbReference type="InterPro" id="IPR011330">
    <property type="entry name" value="Glyco_hydro/deAcase_b/a-brl"/>
</dbReference>
<feature type="domain" description="NodB homology" evidence="2">
    <location>
        <begin position="38"/>
        <end position="228"/>
    </location>
</feature>
<accession>A0A2K8P4X2</accession>
<evidence type="ECO:0000313" key="4">
    <source>
        <dbReference type="Proteomes" id="UP000232223"/>
    </source>
</evidence>
<dbReference type="PANTHER" id="PTHR10587:SF125">
    <property type="entry name" value="POLYSACCHARIDE DEACETYLASE YHEN-RELATED"/>
    <property type="match status" value="1"/>
</dbReference>
<dbReference type="Pfam" id="PF01522">
    <property type="entry name" value="Polysacc_deac_1"/>
    <property type="match status" value="1"/>
</dbReference>
<sequence length="246" mass="28654">MKKSVKISIVLIMLVGFIFSISSYKSNREVGKIITKEKVLMLTFDDGPSATDDWEIMNILDQYDVKATFFMTGVNLEKYDTDPGIKKVVDRMIKDGHSLGNHSYYHNKYINNQTQLVKELNDVNDLIKYVYEQNGQTIESKDIPIRMPYLQYYRGLGYVQRKVKNPYWVRGYLGTDYLEEETGKDKILNQYYSHLSNGKILVAHTRGYAKVWLPEFLETLQSQGYKFANFTQNSNSFYKNYGRLGS</sequence>
<dbReference type="SUPFAM" id="SSF88713">
    <property type="entry name" value="Glycoside hydrolase/deacetylase"/>
    <property type="match status" value="1"/>
</dbReference>
<keyword evidence="1" id="KW-0472">Membrane</keyword>
<proteinExistence type="predicted"/>
<dbReference type="KEGG" id="mtab:MTABA_v1c06100"/>
<dbReference type="PROSITE" id="PS51677">
    <property type="entry name" value="NODB"/>
    <property type="match status" value="1"/>
</dbReference>
<organism evidence="3 4">
    <name type="scientific">Mesoplasma tabanidae</name>
    <dbReference type="NCBI Taxonomy" id="219745"/>
    <lineage>
        <taxon>Bacteria</taxon>
        <taxon>Bacillati</taxon>
        <taxon>Mycoplasmatota</taxon>
        <taxon>Mollicutes</taxon>
        <taxon>Entomoplasmatales</taxon>
        <taxon>Entomoplasmataceae</taxon>
        <taxon>Mesoplasma</taxon>
    </lineage>
</organism>
<dbReference type="AlphaFoldDB" id="A0A2K8P4X2"/>
<dbReference type="PANTHER" id="PTHR10587">
    <property type="entry name" value="GLYCOSYL TRANSFERASE-RELATED"/>
    <property type="match status" value="1"/>
</dbReference>
<dbReference type="GO" id="GO:0005975">
    <property type="term" value="P:carbohydrate metabolic process"/>
    <property type="evidence" value="ECO:0007669"/>
    <property type="project" value="InterPro"/>
</dbReference>
<keyword evidence="1" id="KW-0812">Transmembrane</keyword>
<name>A0A2K8P4X2_9MOLU</name>
<gene>
    <name evidence="3" type="ORF">MTABA_v1c06100</name>
</gene>